<dbReference type="InterPro" id="IPR003439">
    <property type="entry name" value="ABC_transporter-like_ATP-bd"/>
</dbReference>
<dbReference type="PANTHER" id="PTHR45772:SF10">
    <property type="entry name" value="LIPOPOLYSACCHARIDE EXPORT SYSTEM ATP-BINDING PROTEIN LPTB"/>
    <property type="match status" value="1"/>
</dbReference>
<evidence type="ECO:0000256" key="2">
    <source>
        <dbReference type="ARBA" id="ARBA00022741"/>
    </source>
</evidence>
<dbReference type="Gene3D" id="3.40.50.300">
    <property type="entry name" value="P-loop containing nucleotide triphosphate hydrolases"/>
    <property type="match status" value="1"/>
</dbReference>
<evidence type="ECO:0000256" key="1">
    <source>
        <dbReference type="ARBA" id="ARBA00022448"/>
    </source>
</evidence>
<keyword evidence="3 5" id="KW-0067">ATP-binding</keyword>
<dbReference type="AlphaFoldDB" id="A0A061JFW7"/>
<evidence type="ECO:0000259" key="4">
    <source>
        <dbReference type="PROSITE" id="PS50893"/>
    </source>
</evidence>
<keyword evidence="6" id="KW-1185">Reference proteome</keyword>
<accession>A0A061JFW7</accession>
<gene>
    <name evidence="5" type="ORF">K737_300984</name>
</gene>
<dbReference type="InterPro" id="IPR027417">
    <property type="entry name" value="P-loop_NTPase"/>
</dbReference>
<dbReference type="RefSeq" id="WP_006293296.1">
    <property type="nucleotide sequence ID" value="NZ_ARPM03000169.1"/>
</dbReference>
<dbReference type="PANTHER" id="PTHR45772">
    <property type="entry name" value="CONSERVED COMPONENT OF ABC TRANSPORTER FOR NATURAL AMINO ACIDS-RELATED"/>
    <property type="match status" value="1"/>
</dbReference>
<dbReference type="PROSITE" id="PS00211">
    <property type="entry name" value="ABC_TRANSPORTER_1"/>
    <property type="match status" value="1"/>
</dbReference>
<dbReference type="InterPro" id="IPR017871">
    <property type="entry name" value="ABC_transporter-like_CS"/>
</dbReference>
<protein>
    <submittedName>
        <fullName evidence="5">Putative ABC transporter ATP-binding protein</fullName>
    </submittedName>
</protein>
<dbReference type="NCBIfam" id="TIGR04406">
    <property type="entry name" value="LPS_export_lptB"/>
    <property type="match status" value="1"/>
</dbReference>
<dbReference type="InterPro" id="IPR051120">
    <property type="entry name" value="ABC_AA/LPS_Transport"/>
</dbReference>
<reference evidence="5 6" key="1">
    <citation type="journal article" date="2013" name="Genome Announc.">
        <title>Draft Genome Sequence of Holospora undulata Strain HU1, a Micronucleus-Specific Symbiont of the Ciliate Paramecium caudatum.</title>
        <authorList>
            <person name="Dohra H."/>
            <person name="Suzuki H."/>
            <person name="Suzuki T."/>
            <person name="Tanaka K."/>
            <person name="Fujishima M."/>
        </authorList>
    </citation>
    <scope>NUCLEOTIDE SEQUENCE [LARGE SCALE GENOMIC DNA]</scope>
    <source>
        <strain evidence="5 6">HU1</strain>
    </source>
</reference>
<dbReference type="SUPFAM" id="SSF52540">
    <property type="entry name" value="P-loop containing nucleoside triphosphate hydrolases"/>
    <property type="match status" value="1"/>
</dbReference>
<feature type="domain" description="ABC transporter" evidence="4">
    <location>
        <begin position="3"/>
        <end position="235"/>
    </location>
</feature>
<dbReference type="PROSITE" id="PS50893">
    <property type="entry name" value="ABC_TRANSPORTER_2"/>
    <property type="match status" value="1"/>
</dbReference>
<sequence>MNFFAQKLCYKSGQKQIVQEVSLKIFSGESVALLGPNGAGKTSTFLLMSGLIVPSQGDIFLNDQNVTRWPLYRKARLGIRYLPQESSVFRDLSVENNLKIILERVYTSTKDRKFYLELLLNDFRLTAQRNSLGGVLSGGERRRLEIARALIGNPKFLLLDEPFAGIDPRSIEDVQELIRTLKQKNIGVLITDHNVRETLSLVDRVYIMFEGRVLKEGTPESVLKSEKVRSLYLGSAFSL</sequence>
<evidence type="ECO:0000313" key="5">
    <source>
        <dbReference type="EMBL" id="ETZ04605.1"/>
    </source>
</evidence>
<dbReference type="GO" id="GO:0055085">
    <property type="term" value="P:transmembrane transport"/>
    <property type="evidence" value="ECO:0007669"/>
    <property type="project" value="InterPro"/>
</dbReference>
<dbReference type="SMART" id="SM00382">
    <property type="entry name" value="AAA"/>
    <property type="match status" value="1"/>
</dbReference>
<name>A0A061JFW7_9PROT</name>
<keyword evidence="1" id="KW-0813">Transport</keyword>
<dbReference type="GO" id="GO:0016887">
    <property type="term" value="F:ATP hydrolysis activity"/>
    <property type="evidence" value="ECO:0007669"/>
    <property type="project" value="InterPro"/>
</dbReference>
<dbReference type="GO" id="GO:0043190">
    <property type="term" value="C:ATP-binding cassette (ABC) transporter complex"/>
    <property type="evidence" value="ECO:0007669"/>
    <property type="project" value="InterPro"/>
</dbReference>
<dbReference type="Pfam" id="PF00005">
    <property type="entry name" value="ABC_tran"/>
    <property type="match status" value="1"/>
</dbReference>
<evidence type="ECO:0000313" key="6">
    <source>
        <dbReference type="Proteomes" id="UP000026922"/>
    </source>
</evidence>
<dbReference type="InterPro" id="IPR003593">
    <property type="entry name" value="AAA+_ATPase"/>
</dbReference>
<dbReference type="EMBL" id="ARPM03000169">
    <property type="protein sequence ID" value="ETZ04605.1"/>
    <property type="molecule type" value="Genomic_DNA"/>
</dbReference>
<proteinExistence type="predicted"/>
<comment type="caution">
    <text evidence="5">The sequence shown here is derived from an EMBL/GenBank/DDBJ whole genome shotgun (WGS) entry which is preliminary data.</text>
</comment>
<dbReference type="InterPro" id="IPR030921">
    <property type="entry name" value="LPS_export_LptB"/>
</dbReference>
<organism evidence="5 6">
    <name type="scientific">Holospora undulata HU1</name>
    <dbReference type="NCBI Taxonomy" id="1321371"/>
    <lineage>
        <taxon>Bacteria</taxon>
        <taxon>Pseudomonadati</taxon>
        <taxon>Pseudomonadota</taxon>
        <taxon>Alphaproteobacteria</taxon>
        <taxon>Holosporales</taxon>
        <taxon>Holosporaceae</taxon>
        <taxon>Holospora</taxon>
    </lineage>
</organism>
<dbReference type="GO" id="GO:0005524">
    <property type="term" value="F:ATP binding"/>
    <property type="evidence" value="ECO:0007669"/>
    <property type="project" value="UniProtKB-KW"/>
</dbReference>
<keyword evidence="2" id="KW-0547">Nucleotide-binding</keyword>
<dbReference type="Proteomes" id="UP000026922">
    <property type="component" value="Unassembled WGS sequence"/>
</dbReference>
<evidence type="ECO:0000256" key="3">
    <source>
        <dbReference type="ARBA" id="ARBA00022840"/>
    </source>
</evidence>